<evidence type="ECO:0000256" key="4">
    <source>
        <dbReference type="ARBA" id="ARBA00022840"/>
    </source>
</evidence>
<keyword evidence="6" id="KW-0723">Serine/threonine-protein kinase</keyword>
<dbReference type="InterPro" id="IPR000719">
    <property type="entry name" value="Prot_kinase_dom"/>
</dbReference>
<dbReference type="AlphaFoldDB" id="A0AA88QMB7"/>
<evidence type="ECO:0000313" key="10">
    <source>
        <dbReference type="Proteomes" id="UP001187471"/>
    </source>
</evidence>
<reference evidence="9" key="1">
    <citation type="submission" date="2022-12" db="EMBL/GenBank/DDBJ databases">
        <title>Draft genome assemblies for two species of Escallonia (Escalloniales).</title>
        <authorList>
            <person name="Chanderbali A."/>
            <person name="Dervinis C."/>
            <person name="Anghel I."/>
            <person name="Soltis D."/>
            <person name="Soltis P."/>
            <person name="Zapata F."/>
        </authorList>
    </citation>
    <scope>NUCLEOTIDE SEQUENCE</scope>
    <source>
        <strain evidence="9">UCBG92.1500</strain>
        <tissue evidence="9">Leaf</tissue>
    </source>
</reference>
<dbReference type="PROSITE" id="PS50011">
    <property type="entry name" value="PROTEIN_KINASE_DOM"/>
    <property type="match status" value="1"/>
</dbReference>
<comment type="caution">
    <text evidence="9">The sequence shown here is derived from an EMBL/GenBank/DDBJ whole genome shotgun (WGS) entry which is preliminary data.</text>
</comment>
<organism evidence="9 10">
    <name type="scientific">Escallonia rubra</name>
    <dbReference type="NCBI Taxonomy" id="112253"/>
    <lineage>
        <taxon>Eukaryota</taxon>
        <taxon>Viridiplantae</taxon>
        <taxon>Streptophyta</taxon>
        <taxon>Embryophyta</taxon>
        <taxon>Tracheophyta</taxon>
        <taxon>Spermatophyta</taxon>
        <taxon>Magnoliopsida</taxon>
        <taxon>eudicotyledons</taxon>
        <taxon>Gunneridae</taxon>
        <taxon>Pentapetalae</taxon>
        <taxon>asterids</taxon>
        <taxon>campanulids</taxon>
        <taxon>Escalloniales</taxon>
        <taxon>Escalloniaceae</taxon>
        <taxon>Escallonia</taxon>
    </lineage>
</organism>
<dbReference type="Proteomes" id="UP001187471">
    <property type="component" value="Unassembled WGS sequence"/>
</dbReference>
<dbReference type="GO" id="GO:0004674">
    <property type="term" value="F:protein serine/threonine kinase activity"/>
    <property type="evidence" value="ECO:0007669"/>
    <property type="project" value="UniProtKB-KW"/>
</dbReference>
<feature type="compositionally biased region" description="Basic and acidic residues" evidence="7">
    <location>
        <begin position="350"/>
        <end position="370"/>
    </location>
</feature>
<protein>
    <recommendedName>
        <fullName evidence="8">Protein kinase domain-containing protein</fullName>
    </recommendedName>
</protein>
<evidence type="ECO:0000256" key="6">
    <source>
        <dbReference type="RuleBase" id="RU000304"/>
    </source>
</evidence>
<dbReference type="InterPro" id="IPR045272">
    <property type="entry name" value="ANXUR1/2-like"/>
</dbReference>
<dbReference type="GO" id="GO:0005886">
    <property type="term" value="C:plasma membrane"/>
    <property type="evidence" value="ECO:0007669"/>
    <property type="project" value="TreeGrafter"/>
</dbReference>
<dbReference type="SUPFAM" id="SSF56112">
    <property type="entry name" value="Protein kinase-like (PK-like)"/>
    <property type="match status" value="1"/>
</dbReference>
<dbReference type="EMBL" id="JAVXUO010003217">
    <property type="protein sequence ID" value="KAK2965495.1"/>
    <property type="molecule type" value="Genomic_DNA"/>
</dbReference>
<dbReference type="Pfam" id="PF00069">
    <property type="entry name" value="Pkinase"/>
    <property type="match status" value="1"/>
</dbReference>
<dbReference type="SMART" id="SM00220">
    <property type="entry name" value="S_TKc"/>
    <property type="match status" value="1"/>
</dbReference>
<evidence type="ECO:0000256" key="7">
    <source>
        <dbReference type="SAM" id="MobiDB-lite"/>
    </source>
</evidence>
<evidence type="ECO:0000256" key="1">
    <source>
        <dbReference type="ARBA" id="ARBA00022679"/>
    </source>
</evidence>
<dbReference type="InterPro" id="IPR017441">
    <property type="entry name" value="Protein_kinase_ATP_BS"/>
</dbReference>
<evidence type="ECO:0000313" key="9">
    <source>
        <dbReference type="EMBL" id="KAK2965495.1"/>
    </source>
</evidence>
<comment type="similarity">
    <text evidence="6">Belongs to the protein kinase superfamily.</text>
</comment>
<gene>
    <name evidence="9" type="ORF">RJ640_001612</name>
</gene>
<evidence type="ECO:0000259" key="8">
    <source>
        <dbReference type="PROSITE" id="PS50011"/>
    </source>
</evidence>
<keyword evidence="2 5" id="KW-0547">Nucleotide-binding</keyword>
<dbReference type="GO" id="GO:0005524">
    <property type="term" value="F:ATP binding"/>
    <property type="evidence" value="ECO:0007669"/>
    <property type="project" value="UniProtKB-UniRule"/>
</dbReference>
<dbReference type="InterPro" id="IPR011009">
    <property type="entry name" value="Kinase-like_dom_sf"/>
</dbReference>
<dbReference type="Gene3D" id="1.10.510.10">
    <property type="entry name" value="Transferase(Phosphotransferase) domain 1"/>
    <property type="match status" value="1"/>
</dbReference>
<sequence length="394" mass="44023">MQQHHGEKSSKLVNPPLYTPEQVCRRFALAEIRVATQDFANALILGRGGFGYVYQGQIDNGASTVAIKRLNSMSKQGADEFRTEIEMLSAFRHCHLVTLIGYCDESDEMILVYEYMSNGTLYDQLHKVGKNGNPPLSWVQRLKICVGSARGLDYLHTGTGTQHRVIHRDVKSSNILLDKNRAAKVSDFGLSKIGPANQSCSYISTDVKDIYALGVVLFEVLAGRPAVDSRLAEEQVGLAAWATRCVKEGKIDRIMDPSLRDEQVCPKSLKKFVKIADQCLRRNPEERPTTAQVVACLEFALKLQESWSSALVEGETFATKLRLFFFGQACLTTEKLSVVNSKESGGEVQNDIHQKKQEDGQMQLRGERRHSTPHPRLSNPPRNVHGDYCNDPEL</sequence>
<dbReference type="GO" id="GO:0004714">
    <property type="term" value="F:transmembrane receptor protein tyrosine kinase activity"/>
    <property type="evidence" value="ECO:0007669"/>
    <property type="project" value="InterPro"/>
</dbReference>
<name>A0AA88QMB7_9ASTE</name>
<dbReference type="GO" id="GO:0009506">
    <property type="term" value="C:plasmodesma"/>
    <property type="evidence" value="ECO:0007669"/>
    <property type="project" value="TreeGrafter"/>
</dbReference>
<dbReference type="PROSITE" id="PS00108">
    <property type="entry name" value="PROTEIN_KINASE_ST"/>
    <property type="match status" value="1"/>
</dbReference>
<keyword evidence="4 5" id="KW-0067">ATP-binding</keyword>
<feature type="domain" description="Protein kinase" evidence="8">
    <location>
        <begin position="39"/>
        <end position="300"/>
    </location>
</feature>
<keyword evidence="1" id="KW-0808">Transferase</keyword>
<dbReference type="Gene3D" id="3.30.200.20">
    <property type="entry name" value="Phosphorylase Kinase, domain 1"/>
    <property type="match status" value="1"/>
</dbReference>
<proteinExistence type="inferred from homology"/>
<dbReference type="PANTHER" id="PTHR27003">
    <property type="entry name" value="OS07G0166700 PROTEIN"/>
    <property type="match status" value="1"/>
</dbReference>
<feature type="region of interest" description="Disordered" evidence="7">
    <location>
        <begin position="341"/>
        <end position="394"/>
    </location>
</feature>
<dbReference type="FunFam" id="3.30.200.20:FF:000645">
    <property type="entry name" value="Receptor-like protein kinase FERONIA"/>
    <property type="match status" value="1"/>
</dbReference>
<evidence type="ECO:0000256" key="2">
    <source>
        <dbReference type="ARBA" id="ARBA00022741"/>
    </source>
</evidence>
<keyword evidence="10" id="KW-1185">Reference proteome</keyword>
<dbReference type="PANTHER" id="PTHR27003:SF467">
    <property type="entry name" value="PROTEIN KINASE DOMAIN-CONTAINING PROTEIN"/>
    <property type="match status" value="1"/>
</dbReference>
<dbReference type="InterPro" id="IPR008271">
    <property type="entry name" value="Ser/Thr_kinase_AS"/>
</dbReference>
<evidence type="ECO:0000256" key="3">
    <source>
        <dbReference type="ARBA" id="ARBA00022777"/>
    </source>
</evidence>
<feature type="binding site" evidence="5">
    <location>
        <position position="68"/>
    </location>
    <ligand>
        <name>ATP</name>
        <dbReference type="ChEBI" id="CHEBI:30616"/>
    </ligand>
</feature>
<accession>A0AA88QMB7</accession>
<keyword evidence="3" id="KW-0418">Kinase</keyword>
<dbReference type="PROSITE" id="PS00107">
    <property type="entry name" value="PROTEIN_KINASE_ATP"/>
    <property type="match status" value="1"/>
</dbReference>
<evidence type="ECO:0000256" key="5">
    <source>
        <dbReference type="PROSITE-ProRule" id="PRU10141"/>
    </source>
</evidence>